<evidence type="ECO:0000256" key="1">
    <source>
        <dbReference type="ARBA" id="ARBA00022630"/>
    </source>
</evidence>
<keyword evidence="1" id="KW-0285">Flavoprotein</keyword>
<comment type="similarity">
    <text evidence="5">Belongs to the NtaA/SnaA/DszA monooxygenase family.</text>
</comment>
<dbReference type="RefSeq" id="WP_378483967.1">
    <property type="nucleotide sequence ID" value="NZ_JBHUFB010000007.1"/>
</dbReference>
<evidence type="ECO:0000256" key="4">
    <source>
        <dbReference type="ARBA" id="ARBA00023033"/>
    </source>
</evidence>
<feature type="domain" description="Luciferase-like" evidence="6">
    <location>
        <begin position="40"/>
        <end position="385"/>
    </location>
</feature>
<keyword evidence="2" id="KW-0288">FMN</keyword>
<dbReference type="EC" id="1.14.-.-" evidence="7"/>
<sequence>MSDNRSLVLVLQILGLGTNSQAWRLPDSPAERLYDLDLYSEIAQAAEAAKIHSLFLSDGVGTGLERPNGHFEPFTFQTALAARTSRIGVVVTASTTFNAPFNLARITASLDHLSKGRAGWNIVTSSAGERNFGTDPLPPHDERYARAEEYVSAVKALWESWDADARVIDREAGVFVDPGKVRRTNFVSEHYSVEGPLNVDRSPQGVPFLFQAGSSTAGVDFGARHADAIFTSQPDLDEGMRFYKNYKERVAAAGRNPDDVKILPGLYTVIERTEAHARETAGRLAELAAGADWNVMRKNFESTGFGGVDLSDLDPDRPIPLDRLPAVEDVQGRRSRYELYRRWVLAGDRTLRQLVEHNNAAASGHWDPVGSVEQIADEIQERFEARALDGVVISPQHFGGYRVITDHLVPELQRRGLFQTEYAGDTLRYNVLGHH</sequence>
<name>A0ABW4NZD8_9NOCA</name>
<evidence type="ECO:0000256" key="5">
    <source>
        <dbReference type="ARBA" id="ARBA00033748"/>
    </source>
</evidence>
<gene>
    <name evidence="7" type="ORF">ACFSJG_04275</name>
</gene>
<dbReference type="EMBL" id="JBHUFB010000007">
    <property type="protein sequence ID" value="MFD1811419.1"/>
    <property type="molecule type" value="Genomic_DNA"/>
</dbReference>
<keyword evidence="8" id="KW-1185">Reference proteome</keyword>
<evidence type="ECO:0000256" key="2">
    <source>
        <dbReference type="ARBA" id="ARBA00022643"/>
    </source>
</evidence>
<dbReference type="InterPro" id="IPR036661">
    <property type="entry name" value="Luciferase-like_sf"/>
</dbReference>
<accession>A0ABW4NZD8</accession>
<dbReference type="PANTHER" id="PTHR30011">
    <property type="entry name" value="ALKANESULFONATE MONOOXYGENASE-RELATED"/>
    <property type="match status" value="1"/>
</dbReference>
<evidence type="ECO:0000313" key="8">
    <source>
        <dbReference type="Proteomes" id="UP001597286"/>
    </source>
</evidence>
<dbReference type="InterPro" id="IPR051260">
    <property type="entry name" value="Diverse_substr_monoxygenases"/>
</dbReference>
<dbReference type="CDD" id="cd01095">
    <property type="entry name" value="Nitrilotriacetate_monoxgenase"/>
    <property type="match status" value="1"/>
</dbReference>
<evidence type="ECO:0000313" key="7">
    <source>
        <dbReference type="EMBL" id="MFD1811419.1"/>
    </source>
</evidence>
<dbReference type="InterPro" id="IPR011251">
    <property type="entry name" value="Luciferase-like_dom"/>
</dbReference>
<keyword evidence="4 7" id="KW-0503">Monooxygenase</keyword>
<evidence type="ECO:0000259" key="6">
    <source>
        <dbReference type="Pfam" id="PF00296"/>
    </source>
</evidence>
<evidence type="ECO:0000256" key="3">
    <source>
        <dbReference type="ARBA" id="ARBA00023002"/>
    </source>
</evidence>
<dbReference type="SUPFAM" id="SSF51679">
    <property type="entry name" value="Bacterial luciferase-like"/>
    <property type="match status" value="1"/>
</dbReference>
<dbReference type="Gene3D" id="3.20.20.30">
    <property type="entry name" value="Luciferase-like domain"/>
    <property type="match status" value="1"/>
</dbReference>
<keyword evidence="3 7" id="KW-0560">Oxidoreductase</keyword>
<protein>
    <submittedName>
        <fullName evidence="7">NtaA/DmoA family FMN-dependent monooxygenase</fullName>
        <ecNumber evidence="7">1.14.-.-</ecNumber>
    </submittedName>
</protein>
<dbReference type="NCBIfam" id="TIGR03860">
    <property type="entry name" value="FMN_nitrolo"/>
    <property type="match status" value="1"/>
</dbReference>
<comment type="caution">
    <text evidence="7">The sequence shown here is derived from an EMBL/GenBank/DDBJ whole genome shotgun (WGS) entry which is preliminary data.</text>
</comment>
<dbReference type="PIRSF" id="PIRSF000337">
    <property type="entry name" value="NTA_MOA"/>
    <property type="match status" value="1"/>
</dbReference>
<dbReference type="PANTHER" id="PTHR30011:SF16">
    <property type="entry name" value="C2H2 FINGER DOMAIN TRANSCRIPTION FACTOR (EUROFUNG)-RELATED"/>
    <property type="match status" value="1"/>
</dbReference>
<dbReference type="InterPro" id="IPR016215">
    <property type="entry name" value="NTA_MOA"/>
</dbReference>
<proteinExistence type="inferred from homology"/>
<organism evidence="7 8">
    <name type="scientific">Rhodococcus gannanensis</name>
    <dbReference type="NCBI Taxonomy" id="1960308"/>
    <lineage>
        <taxon>Bacteria</taxon>
        <taxon>Bacillati</taxon>
        <taxon>Actinomycetota</taxon>
        <taxon>Actinomycetes</taxon>
        <taxon>Mycobacteriales</taxon>
        <taxon>Nocardiaceae</taxon>
        <taxon>Rhodococcus</taxon>
    </lineage>
</organism>
<reference evidence="8" key="1">
    <citation type="journal article" date="2019" name="Int. J. Syst. Evol. Microbiol.">
        <title>The Global Catalogue of Microorganisms (GCM) 10K type strain sequencing project: providing services to taxonomists for standard genome sequencing and annotation.</title>
        <authorList>
            <consortium name="The Broad Institute Genomics Platform"/>
            <consortium name="The Broad Institute Genome Sequencing Center for Infectious Disease"/>
            <person name="Wu L."/>
            <person name="Ma J."/>
        </authorList>
    </citation>
    <scope>NUCLEOTIDE SEQUENCE [LARGE SCALE GENOMIC DNA]</scope>
    <source>
        <strain evidence="8">DT72</strain>
    </source>
</reference>
<dbReference type="GO" id="GO:0004497">
    <property type="term" value="F:monooxygenase activity"/>
    <property type="evidence" value="ECO:0007669"/>
    <property type="project" value="UniProtKB-KW"/>
</dbReference>
<dbReference type="Proteomes" id="UP001597286">
    <property type="component" value="Unassembled WGS sequence"/>
</dbReference>
<dbReference type="Pfam" id="PF00296">
    <property type="entry name" value="Bac_luciferase"/>
    <property type="match status" value="1"/>
</dbReference>